<dbReference type="Pfam" id="PF18201">
    <property type="entry name" value="PIH1_CS"/>
    <property type="match status" value="1"/>
</dbReference>
<evidence type="ECO:0000313" key="4">
    <source>
        <dbReference type="EMBL" id="CAF1293112.1"/>
    </source>
</evidence>
<organism evidence="4 6">
    <name type="scientific">Rotaria magnacalcarata</name>
    <dbReference type="NCBI Taxonomy" id="392030"/>
    <lineage>
        <taxon>Eukaryota</taxon>
        <taxon>Metazoa</taxon>
        <taxon>Spiralia</taxon>
        <taxon>Gnathifera</taxon>
        <taxon>Rotifera</taxon>
        <taxon>Eurotatoria</taxon>
        <taxon>Bdelloidea</taxon>
        <taxon>Philodinida</taxon>
        <taxon>Philodinidae</taxon>
        <taxon>Rotaria</taxon>
    </lineage>
</organism>
<dbReference type="EMBL" id="CAJNOW010000817">
    <property type="protein sequence ID" value="CAF1293112.1"/>
    <property type="molecule type" value="Genomic_DNA"/>
</dbReference>
<evidence type="ECO:0000256" key="2">
    <source>
        <dbReference type="SAM" id="MobiDB-lite"/>
    </source>
</evidence>
<dbReference type="GO" id="GO:0005737">
    <property type="term" value="C:cytoplasm"/>
    <property type="evidence" value="ECO:0007669"/>
    <property type="project" value="TreeGrafter"/>
</dbReference>
<dbReference type="CDD" id="cd06463">
    <property type="entry name" value="p23_like"/>
    <property type="match status" value="1"/>
</dbReference>
<dbReference type="GO" id="GO:0051087">
    <property type="term" value="F:protein-folding chaperone binding"/>
    <property type="evidence" value="ECO:0007669"/>
    <property type="project" value="InterPro"/>
</dbReference>
<feature type="compositionally biased region" description="Basic and acidic residues" evidence="2">
    <location>
        <begin position="36"/>
        <end position="50"/>
    </location>
</feature>
<dbReference type="EMBL" id="CAJNRE010000088">
    <property type="protein sequence ID" value="CAF1917578.1"/>
    <property type="molecule type" value="Genomic_DNA"/>
</dbReference>
<dbReference type="InterPro" id="IPR026697">
    <property type="entry name" value="DNAAF6"/>
</dbReference>
<name>A0A815D598_9BILA</name>
<dbReference type="InterPro" id="IPR041442">
    <property type="entry name" value="PIH1D1/2/3_CS-like"/>
</dbReference>
<dbReference type="PANTHER" id="PTHR21083">
    <property type="entry name" value="TWISTER"/>
    <property type="match status" value="1"/>
</dbReference>
<comment type="similarity">
    <text evidence="1">Belongs to the PIH1 family.</text>
</comment>
<dbReference type="OrthoDB" id="25887at2759"/>
<dbReference type="Gene3D" id="2.60.40.790">
    <property type="match status" value="1"/>
</dbReference>
<accession>A0A815D598</accession>
<dbReference type="Proteomes" id="UP000663834">
    <property type="component" value="Unassembled WGS sequence"/>
</dbReference>
<dbReference type="Proteomes" id="UP000663824">
    <property type="component" value="Unassembled WGS sequence"/>
</dbReference>
<dbReference type="AlphaFoldDB" id="A0A815D598"/>
<feature type="region of interest" description="Disordered" evidence="2">
    <location>
        <begin position="36"/>
        <end position="90"/>
    </location>
</feature>
<sequence>MKYGNAFSFTLYLQLFRGKMFGLEINKLADLLKHSDPNRADSDSDEDQPKKNPTAHITPASMVSQAQTTSKTIENTTSDTPKKPSNVKSKDIWQIDEVPDSNVKVADEVDKRPQPEYEMHYKQRITTEDVFLQMGNKNSSSASCEDLAVNIQLPDTKLSDIVLDITKSFLDCRCPKYRLALSLPHPVDPDNSQAKWDKDKCLLQITLKLVREYDDFNF</sequence>
<evidence type="ECO:0000256" key="1">
    <source>
        <dbReference type="ARBA" id="ARBA00008511"/>
    </source>
</evidence>
<evidence type="ECO:0000313" key="5">
    <source>
        <dbReference type="EMBL" id="CAF1917578.1"/>
    </source>
</evidence>
<feature type="compositionally biased region" description="Polar residues" evidence="2">
    <location>
        <begin position="61"/>
        <end position="79"/>
    </location>
</feature>
<comment type="caution">
    <text evidence="4">The sequence shown here is derived from an EMBL/GenBank/DDBJ whole genome shotgun (WGS) entry which is preliminary data.</text>
</comment>
<dbReference type="GO" id="GO:0045505">
    <property type="term" value="F:dynein intermediate chain binding"/>
    <property type="evidence" value="ECO:0007669"/>
    <property type="project" value="TreeGrafter"/>
</dbReference>
<protein>
    <recommendedName>
        <fullName evidence="3">PIH1D1/2/3 CS-like domain-containing protein</fullName>
    </recommendedName>
</protein>
<evidence type="ECO:0000313" key="6">
    <source>
        <dbReference type="Proteomes" id="UP000663834"/>
    </source>
</evidence>
<dbReference type="PANTHER" id="PTHR21083:SF0">
    <property type="entry name" value="DYNEIN AXONEMAL ASSEMBLY FACTOR 6"/>
    <property type="match status" value="1"/>
</dbReference>
<dbReference type="SUPFAM" id="SSF49764">
    <property type="entry name" value="HSP20-like chaperones"/>
    <property type="match status" value="1"/>
</dbReference>
<dbReference type="InterPro" id="IPR008978">
    <property type="entry name" value="HSP20-like_chaperone"/>
</dbReference>
<dbReference type="GO" id="GO:0070286">
    <property type="term" value="P:axonemal dynein complex assembly"/>
    <property type="evidence" value="ECO:0007669"/>
    <property type="project" value="InterPro"/>
</dbReference>
<proteinExistence type="inferred from homology"/>
<evidence type="ECO:0000259" key="3">
    <source>
        <dbReference type="Pfam" id="PF18201"/>
    </source>
</evidence>
<reference evidence="4" key="1">
    <citation type="submission" date="2021-02" db="EMBL/GenBank/DDBJ databases">
        <authorList>
            <person name="Nowell W R."/>
        </authorList>
    </citation>
    <scope>NUCLEOTIDE SEQUENCE</scope>
</reference>
<gene>
    <name evidence="4" type="ORF">KQP761_LOCUS4380</name>
    <name evidence="5" type="ORF">MBJ925_LOCUS1420</name>
</gene>
<feature type="domain" description="PIH1D1/2/3 CS-like" evidence="3">
    <location>
        <begin position="114"/>
        <end position="208"/>
    </location>
</feature>